<dbReference type="GO" id="GO:0004497">
    <property type="term" value="F:monooxygenase activity"/>
    <property type="evidence" value="ECO:0007669"/>
    <property type="project" value="UniProtKB-KW"/>
</dbReference>
<sequence>MTQPRTVAIIGYGTAGQALSILLSRDHHVVHVFERAKAPGPVGAGFLLQPSGLDVLWQMALLPQVLRHGAPVQRLYGETPCGRAVMDMRYAALDAHLHGVGMQRGALFTVLAQAWEHAGNLQADTAIVEVDSDKGRVRDARGQWHGPYDVVIAADGAASTLRAQVAGARHDREYPWGALWCLLPRGDWPHVDELRQRYLMARRMIGLLPVGTRPGDDTPRLSFFWSLPRDRFAHWERDGMARWLDDVAALWPEAHGLLQDVAPEALARASYRDTRMRQWHRGRLVLAGDAAHAMSPQLGQGVNMALLDAMALRDALRAHPDLTAALQAYQQRRRAHVAIYHYWSHWLTPLFQSERDTLARARDVFFGPMGRVPGGRGHMLRVLSGTQHGWMGRLPLSPGFVTAMREYRAAR</sequence>
<comment type="caution">
    <text evidence="4">The sequence shown here is derived from an EMBL/GenBank/DDBJ whole genome shotgun (WGS) entry which is preliminary data.</text>
</comment>
<protein>
    <submittedName>
        <fullName evidence="4">FAD-dependent monooxygenase</fullName>
    </submittedName>
</protein>
<dbReference type="GO" id="GO:0071949">
    <property type="term" value="F:FAD binding"/>
    <property type="evidence" value="ECO:0007669"/>
    <property type="project" value="InterPro"/>
</dbReference>
<dbReference type="EMBL" id="SRYW01000001">
    <property type="protein sequence ID" value="TGY37327.1"/>
    <property type="molecule type" value="Genomic_DNA"/>
</dbReference>
<dbReference type="AlphaFoldDB" id="A0A4S2D6P1"/>
<dbReference type="Pfam" id="PF01494">
    <property type="entry name" value="FAD_binding_3"/>
    <property type="match status" value="1"/>
</dbReference>
<dbReference type="OrthoDB" id="8672648at2"/>
<dbReference type="RefSeq" id="WP_136003129.1">
    <property type="nucleotide sequence ID" value="NZ_SRYW01000001.1"/>
</dbReference>
<dbReference type="Gene3D" id="3.30.9.10">
    <property type="entry name" value="D-Amino Acid Oxidase, subunit A, domain 2"/>
    <property type="match status" value="1"/>
</dbReference>
<dbReference type="InterPro" id="IPR050631">
    <property type="entry name" value="PheA/TfdB_FAD_monoxygenase"/>
</dbReference>
<evidence type="ECO:0000256" key="2">
    <source>
        <dbReference type="ARBA" id="ARBA00023027"/>
    </source>
</evidence>
<keyword evidence="1" id="KW-0560">Oxidoreductase</keyword>
<feature type="domain" description="FAD-binding" evidence="3">
    <location>
        <begin position="6"/>
        <end position="337"/>
    </location>
</feature>
<dbReference type="PANTHER" id="PTHR43476:SF4">
    <property type="entry name" value="BLR0106 PROTEIN"/>
    <property type="match status" value="1"/>
</dbReference>
<name>A0A4S2D6P1_STEMA</name>
<dbReference type="InterPro" id="IPR036188">
    <property type="entry name" value="FAD/NAD-bd_sf"/>
</dbReference>
<dbReference type="Gene3D" id="3.50.50.60">
    <property type="entry name" value="FAD/NAD(P)-binding domain"/>
    <property type="match status" value="1"/>
</dbReference>
<evidence type="ECO:0000256" key="1">
    <source>
        <dbReference type="ARBA" id="ARBA00023002"/>
    </source>
</evidence>
<evidence type="ECO:0000313" key="4">
    <source>
        <dbReference type="EMBL" id="TGY37327.1"/>
    </source>
</evidence>
<dbReference type="PRINTS" id="PR00420">
    <property type="entry name" value="RNGMNOXGNASE"/>
</dbReference>
<accession>A0A4S2D6P1</accession>
<proteinExistence type="predicted"/>
<dbReference type="InterPro" id="IPR002938">
    <property type="entry name" value="FAD-bd"/>
</dbReference>
<dbReference type="SUPFAM" id="SSF51905">
    <property type="entry name" value="FAD/NAD(P)-binding domain"/>
    <property type="match status" value="1"/>
</dbReference>
<dbReference type="PANTHER" id="PTHR43476">
    <property type="entry name" value="3-(3-HYDROXY-PHENYL)PROPIONATE/3-HYDROXYCINNAMIC ACID HYDROXYLASE"/>
    <property type="match status" value="1"/>
</dbReference>
<gene>
    <name evidence="4" type="ORF">E5352_01830</name>
</gene>
<dbReference type="Proteomes" id="UP000306631">
    <property type="component" value="Unassembled WGS sequence"/>
</dbReference>
<reference evidence="4 5" key="1">
    <citation type="submission" date="2019-04" db="EMBL/GenBank/DDBJ databases">
        <title>Microbes associate with the intestines of laboratory mice.</title>
        <authorList>
            <person name="Navarre W."/>
            <person name="Wong E."/>
            <person name="Huang K."/>
            <person name="Tropini C."/>
            <person name="Ng K."/>
            <person name="Yu B."/>
        </authorList>
    </citation>
    <scope>NUCLEOTIDE SEQUENCE [LARGE SCALE GENOMIC DNA]</scope>
    <source>
        <strain evidence="4 5">NM62_B4-13</strain>
    </source>
</reference>
<keyword evidence="2" id="KW-0520">NAD</keyword>
<evidence type="ECO:0000313" key="5">
    <source>
        <dbReference type="Proteomes" id="UP000306631"/>
    </source>
</evidence>
<evidence type="ECO:0000259" key="3">
    <source>
        <dbReference type="Pfam" id="PF01494"/>
    </source>
</evidence>
<keyword evidence="4" id="KW-0503">Monooxygenase</keyword>
<organism evidence="4 5">
    <name type="scientific">Stenotrophomonas maltophilia</name>
    <name type="common">Pseudomonas maltophilia</name>
    <name type="synonym">Xanthomonas maltophilia</name>
    <dbReference type="NCBI Taxonomy" id="40324"/>
    <lineage>
        <taxon>Bacteria</taxon>
        <taxon>Pseudomonadati</taxon>
        <taxon>Pseudomonadota</taxon>
        <taxon>Gammaproteobacteria</taxon>
        <taxon>Lysobacterales</taxon>
        <taxon>Lysobacteraceae</taxon>
        <taxon>Stenotrophomonas</taxon>
        <taxon>Stenotrophomonas maltophilia group</taxon>
    </lineage>
</organism>